<evidence type="ECO:0000259" key="2">
    <source>
        <dbReference type="Pfam" id="PF13590"/>
    </source>
</evidence>
<name>A0A1H9CD47_9GAMM</name>
<dbReference type="Gene3D" id="3.30.160.670">
    <property type="match status" value="1"/>
</dbReference>
<dbReference type="AlphaFoldDB" id="A0A1H9CD47"/>
<evidence type="ECO:0000313" key="6">
    <source>
        <dbReference type="Proteomes" id="UP000199267"/>
    </source>
</evidence>
<dbReference type="EMBL" id="FNYO01000032">
    <property type="protein sequence ID" value="SEJ01595.1"/>
    <property type="molecule type" value="Genomic_DNA"/>
</dbReference>
<organism evidence="4 6">
    <name type="scientific">Azotobacter beijerinckii</name>
    <dbReference type="NCBI Taxonomy" id="170623"/>
    <lineage>
        <taxon>Bacteria</taxon>
        <taxon>Pseudomonadati</taxon>
        <taxon>Pseudomonadota</taxon>
        <taxon>Gammaproteobacteria</taxon>
        <taxon>Pseudomonadales</taxon>
        <taxon>Pseudomonadaceae</taxon>
        <taxon>Azotobacter</taxon>
    </lineage>
</organism>
<proteinExistence type="predicted"/>
<dbReference type="Pfam" id="PF13590">
    <property type="entry name" value="DUF4136"/>
    <property type="match status" value="1"/>
</dbReference>
<feature type="domain" description="DUF4136" evidence="2">
    <location>
        <begin position="47"/>
        <end position="206"/>
    </location>
</feature>
<dbReference type="RefSeq" id="WP_090619763.1">
    <property type="nucleotide sequence ID" value="NZ_FNYO01000032.1"/>
</dbReference>
<protein>
    <recommendedName>
        <fullName evidence="2">DUF4136 domain-containing protein</fullName>
    </recommendedName>
</protein>
<sequence length="206" mass="22547">MHRLAALTLCLALGACQSPNPYRAESAALPPAPAGVATRTVYPAALRDYAGYRDWAWLNDRPPGDGDGLAPGQLQETLSAELDRRGLRPVRPGAMADLRVAAQLALEWRIRTYEDYYGSFGGYYGYGHGHYHDHDHDHYGYGAWGAVPIVRSYEEQVLVVRVELSDGADGQPVWSGSGEARTDDDPGQRADALRQAVRRALKGFPP</sequence>
<dbReference type="Proteomes" id="UP000199005">
    <property type="component" value="Unassembled WGS sequence"/>
</dbReference>
<gene>
    <name evidence="4" type="ORF">SAMN04244573_00809</name>
    <name evidence="3" type="ORF">SAMN04244579_02803</name>
</gene>
<evidence type="ECO:0000256" key="1">
    <source>
        <dbReference type="SAM" id="MobiDB-lite"/>
    </source>
</evidence>
<dbReference type="PROSITE" id="PS51257">
    <property type="entry name" value="PROKAR_LIPOPROTEIN"/>
    <property type="match status" value="1"/>
</dbReference>
<feature type="compositionally biased region" description="Basic and acidic residues" evidence="1">
    <location>
        <begin position="180"/>
        <end position="190"/>
    </location>
</feature>
<evidence type="ECO:0000313" key="3">
    <source>
        <dbReference type="EMBL" id="SEJ01595.1"/>
    </source>
</evidence>
<evidence type="ECO:0000313" key="5">
    <source>
        <dbReference type="Proteomes" id="UP000199005"/>
    </source>
</evidence>
<dbReference type="Proteomes" id="UP000199267">
    <property type="component" value="Unassembled WGS sequence"/>
</dbReference>
<dbReference type="EMBL" id="FOFJ01000005">
    <property type="protein sequence ID" value="SEP98931.1"/>
    <property type="molecule type" value="Genomic_DNA"/>
</dbReference>
<feature type="region of interest" description="Disordered" evidence="1">
    <location>
        <begin position="169"/>
        <end position="190"/>
    </location>
</feature>
<evidence type="ECO:0000313" key="4">
    <source>
        <dbReference type="EMBL" id="SEP98931.1"/>
    </source>
</evidence>
<accession>A0A1H9CD47</accession>
<dbReference type="STRING" id="170623.SAMN04244579_02803"/>
<dbReference type="InterPro" id="IPR025411">
    <property type="entry name" value="DUF4136"/>
</dbReference>
<reference evidence="5 6" key="1">
    <citation type="submission" date="2016-10" db="EMBL/GenBank/DDBJ databases">
        <authorList>
            <person name="de Groot N.N."/>
        </authorList>
    </citation>
    <scope>NUCLEOTIDE SEQUENCE [LARGE SCALE GENOMIC DNA]</scope>
    <source>
        <strain evidence="3 5">DSM 1041</strain>
        <strain evidence="4 6">DSM 378</strain>
    </source>
</reference>